<dbReference type="InterPro" id="IPR053188">
    <property type="entry name" value="FkbM_Methyltransferase"/>
</dbReference>
<protein>
    <submittedName>
        <fullName evidence="2">FkbM family methyltransferase</fullName>
    </submittedName>
</protein>
<dbReference type="Pfam" id="PF05050">
    <property type="entry name" value="Methyltransf_21"/>
    <property type="match status" value="1"/>
</dbReference>
<reference evidence="2 3" key="1">
    <citation type="journal article" date="2020" name="ISME J.">
        <title>Comparative genomics reveals insights into cyanobacterial evolution and habitat adaptation.</title>
        <authorList>
            <person name="Chen M.Y."/>
            <person name="Teng W.K."/>
            <person name="Zhao L."/>
            <person name="Hu C.X."/>
            <person name="Zhou Y.K."/>
            <person name="Han B.P."/>
            <person name="Song L.R."/>
            <person name="Shu W.S."/>
        </authorList>
    </citation>
    <scope>NUCLEOTIDE SEQUENCE [LARGE SCALE GENOMIC DNA]</scope>
    <source>
        <strain evidence="2 3">FACHB-159</strain>
    </source>
</reference>
<dbReference type="GO" id="GO:0008168">
    <property type="term" value="F:methyltransferase activity"/>
    <property type="evidence" value="ECO:0007669"/>
    <property type="project" value="UniProtKB-KW"/>
</dbReference>
<organism evidence="2 3">
    <name type="scientific">Nostoc paludosum FACHB-159</name>
    <dbReference type="NCBI Taxonomy" id="2692908"/>
    <lineage>
        <taxon>Bacteria</taxon>
        <taxon>Bacillati</taxon>
        <taxon>Cyanobacteriota</taxon>
        <taxon>Cyanophyceae</taxon>
        <taxon>Nostocales</taxon>
        <taxon>Nostocaceae</taxon>
        <taxon>Nostoc</taxon>
    </lineage>
</organism>
<gene>
    <name evidence="2" type="ORF">H6H03_01115</name>
</gene>
<keyword evidence="2" id="KW-0808">Transferase</keyword>
<evidence type="ECO:0000313" key="2">
    <source>
        <dbReference type="EMBL" id="MBD2732514.1"/>
    </source>
</evidence>
<dbReference type="PANTHER" id="PTHR36973:SF4">
    <property type="entry name" value="NODULATION PROTEIN"/>
    <property type="match status" value="1"/>
</dbReference>
<evidence type="ECO:0000313" key="3">
    <source>
        <dbReference type="Proteomes" id="UP000637383"/>
    </source>
</evidence>
<dbReference type="EMBL" id="JACJTU010000001">
    <property type="protein sequence ID" value="MBD2732514.1"/>
    <property type="molecule type" value="Genomic_DNA"/>
</dbReference>
<evidence type="ECO:0000259" key="1">
    <source>
        <dbReference type="Pfam" id="PF05050"/>
    </source>
</evidence>
<comment type="caution">
    <text evidence="2">The sequence shown here is derived from an EMBL/GenBank/DDBJ whole genome shotgun (WGS) entry which is preliminary data.</text>
</comment>
<dbReference type="InterPro" id="IPR029063">
    <property type="entry name" value="SAM-dependent_MTases_sf"/>
</dbReference>
<accession>A0ABR8JYQ1</accession>
<dbReference type="InterPro" id="IPR006342">
    <property type="entry name" value="FkbM_mtfrase"/>
</dbReference>
<name>A0ABR8JYQ1_9NOSO</name>
<dbReference type="Gene3D" id="3.40.50.150">
    <property type="entry name" value="Vaccinia Virus protein VP39"/>
    <property type="match status" value="1"/>
</dbReference>
<dbReference type="RefSeq" id="WP_190953232.1">
    <property type="nucleotide sequence ID" value="NZ_JACJTU010000001.1"/>
</dbReference>
<dbReference type="SUPFAM" id="SSF53335">
    <property type="entry name" value="S-adenosyl-L-methionine-dependent methyltransferases"/>
    <property type="match status" value="1"/>
</dbReference>
<sequence>MYKTTKQNILDIVISTYRFFFLRKSLFKLNKLIFSLSLRGMGILNHENDRLSGEDFFIKKIAKILHNSVVIDVGANIGNYSNKIKTSSPSTNIYAFEPHPNTFTELEIQANQNHYVALNAACSDLAGSLQLYDYEKKTSHASLYKDVIDKIHKGVSQSWYVNVTTIDEFVKSSEIERIRLLKIDTEGNELKVLLGAKESLAEGLIDIIQLEFNEMNVISRVFFRDIYEILNNYLLYRLLPDGLVFLGEYYSLNLEIFAYQNIIAIRKEYINEVKDWLDI</sequence>
<proteinExistence type="predicted"/>
<dbReference type="PANTHER" id="PTHR36973">
    <property type="entry name" value="SLL1456 PROTEIN-RELATED"/>
    <property type="match status" value="1"/>
</dbReference>
<dbReference type="NCBIfam" id="TIGR01444">
    <property type="entry name" value="fkbM_fam"/>
    <property type="match status" value="1"/>
</dbReference>
<dbReference type="Proteomes" id="UP000637383">
    <property type="component" value="Unassembled WGS sequence"/>
</dbReference>
<feature type="domain" description="Methyltransferase FkbM" evidence="1">
    <location>
        <begin position="72"/>
        <end position="232"/>
    </location>
</feature>
<keyword evidence="2" id="KW-0489">Methyltransferase</keyword>
<dbReference type="GO" id="GO:0032259">
    <property type="term" value="P:methylation"/>
    <property type="evidence" value="ECO:0007669"/>
    <property type="project" value="UniProtKB-KW"/>
</dbReference>
<keyword evidence="3" id="KW-1185">Reference proteome</keyword>